<feature type="chain" id="PRO_5040276272" description="Hemagglutinin" evidence="1">
    <location>
        <begin position="24"/>
        <end position="565"/>
    </location>
</feature>
<feature type="signal peptide" evidence="1">
    <location>
        <begin position="1"/>
        <end position="23"/>
    </location>
</feature>
<organism evidence="2 3">
    <name type="scientific">Paraburkholderia saeva</name>
    <dbReference type="NCBI Taxonomy" id="2777537"/>
    <lineage>
        <taxon>Bacteria</taxon>
        <taxon>Pseudomonadati</taxon>
        <taxon>Pseudomonadota</taxon>
        <taxon>Betaproteobacteria</taxon>
        <taxon>Burkholderiales</taxon>
        <taxon>Burkholderiaceae</taxon>
        <taxon>Paraburkholderia</taxon>
    </lineage>
</organism>
<name>A0A9N8RZ86_9BURK</name>
<protein>
    <recommendedName>
        <fullName evidence="4">Hemagglutinin</fullName>
    </recommendedName>
</protein>
<dbReference type="EMBL" id="CAJQZC010000007">
    <property type="protein sequence ID" value="CAG4910312.1"/>
    <property type="molecule type" value="Genomic_DNA"/>
</dbReference>
<keyword evidence="1" id="KW-0732">Signal</keyword>
<dbReference type="InterPro" id="IPR019501">
    <property type="entry name" value="Peptidase_M30_hyicolysin"/>
</dbReference>
<evidence type="ECO:0000313" key="3">
    <source>
        <dbReference type="Proteomes" id="UP000789704"/>
    </source>
</evidence>
<gene>
    <name evidence="2" type="ORF">LMG31841_03958</name>
</gene>
<sequence>MRASRLKLLTGHTLALVLFASLAACGGGGGGDTSPATKSGAPVVGPSGSVQSLLAACTNCAAVDASTYAGSGTGIWQVDNIGTSPTNVPLSISGLRGQNVTLVFSNESASNQTMPGIALTQSVSVAHSMVGATSTSAAQGEDPTAAAIRQFNYKGWADLASAARSQAVMRSQVAVPPGPSASYSLYSQRDFYYSDLTLRHTTLEEQATTQDGTLINLWVENSEIGATQMTSALVHTLLTRYAQQGGIYDMVTGVGGKLYGPNSQSALIDGTSQPIDLVVLNFNHDGQAFGSIGYFWGLNNFRKGTGQSAYSNESISLYLDSETLYLGGANGLQQMLTTMAHESTHMQNFYRRSVLMGSQYAFEPWLEEMTAMMMEDWTSFNIDPTHAFNAIRNVRFYDYMTYNGHGSYNCGLTNWTPFATDCESYSVSGSFGGFLNRQLGLAFYKALLTNKGQTDSLAILNDVINQIRPGSSVQQELRHFSAAAEGLIPATTSVSQYAFPSRSEGGFTLPAIDPTSALYPRALPAALPAVLMSLGSFPIVRPAMTGTYTETVRVPPGTTLSVIID</sequence>
<comment type="caution">
    <text evidence="2">The sequence shown here is derived from an EMBL/GenBank/DDBJ whole genome shotgun (WGS) entry which is preliminary data.</text>
</comment>
<proteinExistence type="predicted"/>
<dbReference type="RefSeq" id="WP_228880380.1">
    <property type="nucleotide sequence ID" value="NZ_CAJQZC010000007.1"/>
</dbReference>
<evidence type="ECO:0000313" key="2">
    <source>
        <dbReference type="EMBL" id="CAG4910312.1"/>
    </source>
</evidence>
<dbReference type="Pfam" id="PF10460">
    <property type="entry name" value="Peptidase_M30"/>
    <property type="match status" value="1"/>
</dbReference>
<evidence type="ECO:0008006" key="4">
    <source>
        <dbReference type="Google" id="ProtNLM"/>
    </source>
</evidence>
<keyword evidence="3" id="KW-1185">Reference proteome</keyword>
<dbReference type="PROSITE" id="PS51257">
    <property type="entry name" value="PROKAR_LIPOPROTEIN"/>
    <property type="match status" value="1"/>
</dbReference>
<reference evidence="2" key="1">
    <citation type="submission" date="2021-04" db="EMBL/GenBank/DDBJ databases">
        <authorList>
            <person name="Vanwijnsberghe S."/>
        </authorList>
    </citation>
    <scope>NUCLEOTIDE SEQUENCE</scope>
    <source>
        <strain evidence="2">LMG 31841</strain>
    </source>
</reference>
<dbReference type="Proteomes" id="UP000789704">
    <property type="component" value="Unassembled WGS sequence"/>
</dbReference>
<dbReference type="AlphaFoldDB" id="A0A9N8RZ86"/>
<accession>A0A9N8RZ86</accession>
<evidence type="ECO:0000256" key="1">
    <source>
        <dbReference type="SAM" id="SignalP"/>
    </source>
</evidence>